<comment type="caution">
    <text evidence="2">The sequence shown here is derived from an EMBL/GenBank/DDBJ whole genome shotgun (WGS) entry which is preliminary data.</text>
</comment>
<feature type="domain" description="Transcription-repair-coupling factor C-terminal" evidence="1">
    <location>
        <begin position="34"/>
        <end position="140"/>
    </location>
</feature>
<accession>A0A0F9CCC1</accession>
<evidence type="ECO:0000259" key="1">
    <source>
        <dbReference type="SMART" id="SM00982"/>
    </source>
</evidence>
<dbReference type="InterPro" id="IPR005118">
    <property type="entry name" value="TRCF_C"/>
</dbReference>
<sequence length="180" mass="21034">LELKEGEYKELFRDQAKPEDREETTKYVTDCQIDTDLTLLFPDNYIGNNAERLRLYRVLDSIKLEDRLHSFEQELEDRFGPIPPETKELINVVRLRWLSIQLGFEKIILKKSKMIIHFVSNPDSSYYVSPTFRCVLNFVQSQGRQFNLKELNGKLRLSTESITSISKAMDVLNEILSTPS</sequence>
<dbReference type="EMBL" id="LAZR01033811">
    <property type="protein sequence ID" value="KKL47048.1"/>
    <property type="molecule type" value="Genomic_DNA"/>
</dbReference>
<feature type="non-terminal residue" evidence="2">
    <location>
        <position position="1"/>
    </location>
</feature>
<gene>
    <name evidence="2" type="ORF">LCGC14_2339480</name>
</gene>
<dbReference type="GO" id="GO:0006281">
    <property type="term" value="P:DNA repair"/>
    <property type="evidence" value="ECO:0007669"/>
    <property type="project" value="InterPro"/>
</dbReference>
<dbReference type="Pfam" id="PF03461">
    <property type="entry name" value="TRCF"/>
    <property type="match status" value="1"/>
</dbReference>
<name>A0A0F9CCC1_9ZZZZ</name>
<dbReference type="SMART" id="SM00982">
    <property type="entry name" value="TRCF"/>
    <property type="match status" value="1"/>
</dbReference>
<dbReference type="InterPro" id="IPR037235">
    <property type="entry name" value="TRCF-like_C_D7"/>
</dbReference>
<evidence type="ECO:0000313" key="2">
    <source>
        <dbReference type="EMBL" id="KKL47048.1"/>
    </source>
</evidence>
<reference evidence="2" key="1">
    <citation type="journal article" date="2015" name="Nature">
        <title>Complex archaea that bridge the gap between prokaryotes and eukaryotes.</title>
        <authorList>
            <person name="Spang A."/>
            <person name="Saw J.H."/>
            <person name="Jorgensen S.L."/>
            <person name="Zaremba-Niedzwiedzka K."/>
            <person name="Martijn J."/>
            <person name="Lind A.E."/>
            <person name="van Eijk R."/>
            <person name="Schleper C."/>
            <person name="Guy L."/>
            <person name="Ettema T.J."/>
        </authorList>
    </citation>
    <scope>NUCLEOTIDE SEQUENCE</scope>
</reference>
<protein>
    <recommendedName>
        <fullName evidence="1">Transcription-repair-coupling factor C-terminal domain-containing protein</fullName>
    </recommendedName>
</protein>
<dbReference type="Gene3D" id="3.90.1150.50">
    <property type="entry name" value="Transcription-repair-coupling factor, D7 domain"/>
    <property type="match status" value="1"/>
</dbReference>
<organism evidence="2">
    <name type="scientific">marine sediment metagenome</name>
    <dbReference type="NCBI Taxonomy" id="412755"/>
    <lineage>
        <taxon>unclassified sequences</taxon>
        <taxon>metagenomes</taxon>
        <taxon>ecological metagenomes</taxon>
    </lineage>
</organism>
<proteinExistence type="predicted"/>
<dbReference type="AlphaFoldDB" id="A0A0F9CCC1"/>
<dbReference type="SUPFAM" id="SSF143517">
    <property type="entry name" value="TRCF domain-like"/>
    <property type="match status" value="1"/>
</dbReference>